<sequence length="352" mass="36787">MEASTRSIKQQEEVNVKEIKSRPLIASIILIAGTILLALSMALSISFGAADISLKTVWQAVFQFDGSITHHNVIQELRMPRAIGGVVAGAFLAVSGAIMQGMTRNPLASPSLMGITDGAVFGIAIMYAFFPNSPYLMFVIASFAGAALGASIVYGIGASSPGGLTPVKLALAGAAISALLGAISSGIALYFNLAQEVSMWNAGGVAGVKWQSIDMLLPIGLVCLVIAIMMSRYITILSFGEEIAIGLGQNTTLIKFIGTVLVLVLTGSAVSMAGSVGFVGLVIPHMTRFLVGSDYRWVIPCSAILGGLLIECADMLSRIINPPFETPIGAITALIGVPFFLYLARNEGRGKM</sequence>
<evidence type="ECO:0000256" key="6">
    <source>
        <dbReference type="ARBA" id="ARBA00022989"/>
    </source>
</evidence>
<feature type="transmembrane region" description="Helical" evidence="8">
    <location>
        <begin position="82"/>
        <end position="99"/>
    </location>
</feature>
<proteinExistence type="inferred from homology"/>
<comment type="similarity">
    <text evidence="2">Belongs to the binding-protein-dependent transport system permease family. FecCD subfamily.</text>
</comment>
<evidence type="ECO:0000313" key="10">
    <source>
        <dbReference type="Proteomes" id="UP000027778"/>
    </source>
</evidence>
<evidence type="ECO:0000256" key="1">
    <source>
        <dbReference type="ARBA" id="ARBA00004651"/>
    </source>
</evidence>
<feature type="transmembrane region" description="Helical" evidence="8">
    <location>
        <begin position="215"/>
        <end position="235"/>
    </location>
</feature>
<evidence type="ECO:0000256" key="4">
    <source>
        <dbReference type="ARBA" id="ARBA00022475"/>
    </source>
</evidence>
<evidence type="ECO:0000256" key="7">
    <source>
        <dbReference type="ARBA" id="ARBA00023136"/>
    </source>
</evidence>
<keyword evidence="4" id="KW-1003">Cell membrane</keyword>
<feature type="transmembrane region" description="Helical" evidence="8">
    <location>
        <begin position="256"/>
        <end position="283"/>
    </location>
</feature>
<evidence type="ECO:0000256" key="3">
    <source>
        <dbReference type="ARBA" id="ARBA00022448"/>
    </source>
</evidence>
<comment type="caution">
    <text evidence="9">The sequence shown here is derived from an EMBL/GenBank/DDBJ whole genome shotgun (WGS) entry which is preliminary data.</text>
</comment>
<gene>
    <name evidence="9" type="ORF">BAGA_13155</name>
</gene>
<dbReference type="PANTHER" id="PTHR30472:SF58">
    <property type="entry name" value="IRON(3+)-HYDROXAMATE IMPORT SYSTEM PERMEASE PROTEIN FHUB"/>
    <property type="match status" value="1"/>
</dbReference>
<dbReference type="STRING" id="574375.AZF08_06235"/>
<evidence type="ECO:0000256" key="8">
    <source>
        <dbReference type="SAM" id="Phobius"/>
    </source>
</evidence>
<accession>A0A073KT49</accession>
<dbReference type="FunFam" id="1.10.3470.10:FF:000001">
    <property type="entry name" value="Vitamin B12 ABC transporter permease BtuC"/>
    <property type="match status" value="1"/>
</dbReference>
<feature type="transmembrane region" description="Helical" evidence="8">
    <location>
        <begin position="169"/>
        <end position="191"/>
    </location>
</feature>
<dbReference type="RefSeq" id="WP_033673419.1">
    <property type="nucleotide sequence ID" value="NZ_JOTM01000002.1"/>
</dbReference>
<keyword evidence="5 8" id="KW-0812">Transmembrane</keyword>
<name>A0A073KT49_9BACI</name>
<dbReference type="OrthoDB" id="9811721at2"/>
<dbReference type="CDD" id="cd06550">
    <property type="entry name" value="TM_ABC_iron-siderophores_like"/>
    <property type="match status" value="1"/>
</dbReference>
<dbReference type="GO" id="GO:0005886">
    <property type="term" value="C:plasma membrane"/>
    <property type="evidence" value="ECO:0007669"/>
    <property type="project" value="UniProtKB-SubCell"/>
</dbReference>
<reference evidence="9 10" key="1">
    <citation type="submission" date="2014-06" db="EMBL/GenBank/DDBJ databases">
        <title>Draft genome sequence of Bacillus gaemokensis JCM 15801 (MCCC 1A00707).</title>
        <authorList>
            <person name="Lai Q."/>
            <person name="Liu Y."/>
            <person name="Shao Z."/>
        </authorList>
    </citation>
    <scope>NUCLEOTIDE SEQUENCE [LARGE SCALE GENOMIC DNA]</scope>
    <source>
        <strain evidence="9 10">JCM 15801</strain>
    </source>
</reference>
<dbReference type="InterPro" id="IPR000522">
    <property type="entry name" value="ABC_transptr_permease_BtuC"/>
</dbReference>
<feature type="transmembrane region" description="Helical" evidence="8">
    <location>
        <begin position="295"/>
        <end position="316"/>
    </location>
</feature>
<dbReference type="Pfam" id="PF01032">
    <property type="entry name" value="FecCD"/>
    <property type="match status" value="1"/>
</dbReference>
<dbReference type="InterPro" id="IPR037294">
    <property type="entry name" value="ABC_BtuC-like"/>
</dbReference>
<evidence type="ECO:0000313" key="9">
    <source>
        <dbReference type="EMBL" id="KEK25553.1"/>
    </source>
</evidence>
<feature type="transmembrane region" description="Helical" evidence="8">
    <location>
        <begin position="136"/>
        <end position="157"/>
    </location>
</feature>
<dbReference type="PANTHER" id="PTHR30472">
    <property type="entry name" value="FERRIC ENTEROBACTIN TRANSPORT SYSTEM PERMEASE PROTEIN"/>
    <property type="match status" value="1"/>
</dbReference>
<dbReference type="eggNOG" id="COG0609">
    <property type="taxonomic scope" value="Bacteria"/>
</dbReference>
<dbReference type="GO" id="GO:0033214">
    <property type="term" value="P:siderophore-iron import into cell"/>
    <property type="evidence" value="ECO:0007669"/>
    <property type="project" value="TreeGrafter"/>
</dbReference>
<dbReference type="GO" id="GO:0022857">
    <property type="term" value="F:transmembrane transporter activity"/>
    <property type="evidence" value="ECO:0007669"/>
    <property type="project" value="InterPro"/>
</dbReference>
<feature type="transmembrane region" description="Helical" evidence="8">
    <location>
        <begin position="111"/>
        <end position="130"/>
    </location>
</feature>
<dbReference type="AlphaFoldDB" id="A0A073KT49"/>
<organism evidence="9 10">
    <name type="scientific">Bacillus gaemokensis</name>
    <dbReference type="NCBI Taxonomy" id="574375"/>
    <lineage>
        <taxon>Bacteria</taxon>
        <taxon>Bacillati</taxon>
        <taxon>Bacillota</taxon>
        <taxon>Bacilli</taxon>
        <taxon>Bacillales</taxon>
        <taxon>Bacillaceae</taxon>
        <taxon>Bacillus</taxon>
        <taxon>Bacillus cereus group</taxon>
    </lineage>
</organism>
<dbReference type="Gene3D" id="1.10.3470.10">
    <property type="entry name" value="ABC transporter involved in vitamin B12 uptake, BtuC"/>
    <property type="match status" value="1"/>
</dbReference>
<evidence type="ECO:0000256" key="5">
    <source>
        <dbReference type="ARBA" id="ARBA00022692"/>
    </source>
</evidence>
<keyword evidence="3" id="KW-0813">Transport</keyword>
<dbReference type="SUPFAM" id="SSF81345">
    <property type="entry name" value="ABC transporter involved in vitamin B12 uptake, BtuC"/>
    <property type="match status" value="1"/>
</dbReference>
<comment type="subcellular location">
    <subcellularLocation>
        <location evidence="1">Cell membrane</location>
        <topology evidence="1">Multi-pass membrane protein</topology>
    </subcellularLocation>
</comment>
<keyword evidence="10" id="KW-1185">Reference proteome</keyword>
<evidence type="ECO:0000256" key="2">
    <source>
        <dbReference type="ARBA" id="ARBA00007935"/>
    </source>
</evidence>
<keyword evidence="7 8" id="KW-0472">Membrane</keyword>
<protein>
    <submittedName>
        <fullName evidence="9">Ferrichrome ABC transporter permease</fullName>
    </submittedName>
</protein>
<keyword evidence="6 8" id="KW-1133">Transmembrane helix</keyword>
<feature type="transmembrane region" description="Helical" evidence="8">
    <location>
        <begin position="24"/>
        <end position="49"/>
    </location>
</feature>
<dbReference type="Proteomes" id="UP000027778">
    <property type="component" value="Unassembled WGS sequence"/>
</dbReference>
<feature type="transmembrane region" description="Helical" evidence="8">
    <location>
        <begin position="328"/>
        <end position="344"/>
    </location>
</feature>
<dbReference type="EMBL" id="JOTM01000002">
    <property type="protein sequence ID" value="KEK25553.1"/>
    <property type="molecule type" value="Genomic_DNA"/>
</dbReference>